<dbReference type="EMBL" id="BMAR01000006">
    <property type="protein sequence ID" value="GFR43686.1"/>
    <property type="molecule type" value="Genomic_DNA"/>
</dbReference>
<keyword evidence="3" id="KW-1185">Reference proteome</keyword>
<feature type="non-terminal residue" evidence="2">
    <location>
        <position position="186"/>
    </location>
</feature>
<evidence type="ECO:0000256" key="1">
    <source>
        <dbReference type="SAM" id="MobiDB-lite"/>
    </source>
</evidence>
<comment type="caution">
    <text evidence="2">The sequence shown here is derived from an EMBL/GenBank/DDBJ whole genome shotgun (WGS) entry which is preliminary data.</text>
</comment>
<reference evidence="2 3" key="1">
    <citation type="journal article" date="2021" name="Sci. Rep.">
        <title>Genome sequencing of the multicellular alga Astrephomene provides insights into convergent evolution of germ-soma differentiation.</title>
        <authorList>
            <person name="Yamashita S."/>
            <person name="Yamamoto K."/>
            <person name="Matsuzaki R."/>
            <person name="Suzuki S."/>
            <person name="Yamaguchi H."/>
            <person name="Hirooka S."/>
            <person name="Minakuchi Y."/>
            <person name="Miyagishima S."/>
            <person name="Kawachi M."/>
            <person name="Toyoda A."/>
            <person name="Nozaki H."/>
        </authorList>
    </citation>
    <scope>NUCLEOTIDE SEQUENCE [LARGE SCALE GENOMIC DNA]</scope>
    <source>
        <strain evidence="2 3">NIES-4017</strain>
    </source>
</reference>
<gene>
    <name evidence="2" type="ORF">Agub_g4794</name>
</gene>
<accession>A0AAD3HK91</accession>
<protein>
    <submittedName>
        <fullName evidence="2">Uncharacterized protein</fullName>
    </submittedName>
</protein>
<organism evidence="2 3">
    <name type="scientific">Astrephomene gubernaculifera</name>
    <dbReference type="NCBI Taxonomy" id="47775"/>
    <lineage>
        <taxon>Eukaryota</taxon>
        <taxon>Viridiplantae</taxon>
        <taxon>Chlorophyta</taxon>
        <taxon>core chlorophytes</taxon>
        <taxon>Chlorophyceae</taxon>
        <taxon>CS clade</taxon>
        <taxon>Chlamydomonadales</taxon>
        <taxon>Astrephomenaceae</taxon>
        <taxon>Astrephomene</taxon>
    </lineage>
</organism>
<dbReference type="Proteomes" id="UP001054857">
    <property type="component" value="Unassembled WGS sequence"/>
</dbReference>
<feature type="compositionally biased region" description="Low complexity" evidence="1">
    <location>
        <begin position="145"/>
        <end position="159"/>
    </location>
</feature>
<evidence type="ECO:0000313" key="3">
    <source>
        <dbReference type="Proteomes" id="UP001054857"/>
    </source>
</evidence>
<name>A0AAD3HK91_9CHLO</name>
<feature type="non-terminal residue" evidence="2">
    <location>
        <position position="1"/>
    </location>
</feature>
<evidence type="ECO:0000313" key="2">
    <source>
        <dbReference type="EMBL" id="GFR43686.1"/>
    </source>
</evidence>
<proteinExistence type="predicted"/>
<dbReference type="AlphaFoldDB" id="A0AAD3HK91"/>
<sequence>AALALAIAGAVALRLRQRRLSHGSCATEPSQAEAPGSGGASSPPVPHAVGQRGPPPDGAAAGAAGEGGSLRGLEVAAEEERPREEAEEEEARVEGSGAGGTVYKTVLEQLTAGSTSPITSRLLQLSADAATLRCDPLHPHPHPYPHSNPDLPAPVVVSPLSPPRPDLALGVQCGDQVTLLPVLRGR</sequence>
<feature type="region of interest" description="Disordered" evidence="1">
    <location>
        <begin position="134"/>
        <end position="159"/>
    </location>
</feature>
<feature type="region of interest" description="Disordered" evidence="1">
    <location>
        <begin position="20"/>
        <end position="101"/>
    </location>
</feature>